<gene>
    <name evidence="1" type="ORF">PHYSODRAFT_506259</name>
</gene>
<dbReference type="PANTHER" id="PTHR46586">
    <property type="entry name" value="ANKYRIN REPEAT-CONTAINING PROTEIN"/>
    <property type="match status" value="1"/>
</dbReference>
<dbReference type="EMBL" id="JH159155">
    <property type="protein sequence ID" value="EGZ14900.1"/>
    <property type="molecule type" value="Genomic_DNA"/>
</dbReference>
<dbReference type="KEGG" id="psoj:PHYSODRAFT_506259"/>
<sequence length="75" mass="8306">VVKWLRVNLIAGCTTQGMNEAATNGHCHVVKWLYAEGCTKAAMDLGPFHVVQWLHTHRSKGCTNFVVNNVVNRGD</sequence>
<keyword evidence="2" id="KW-1185">Reference proteome</keyword>
<reference evidence="1 2" key="1">
    <citation type="journal article" date="2006" name="Science">
        <title>Phytophthora genome sequences uncover evolutionary origins and mechanisms of pathogenesis.</title>
        <authorList>
            <person name="Tyler B.M."/>
            <person name="Tripathy S."/>
            <person name="Zhang X."/>
            <person name="Dehal P."/>
            <person name="Jiang R.H."/>
            <person name="Aerts A."/>
            <person name="Arredondo F.D."/>
            <person name="Baxter L."/>
            <person name="Bensasson D."/>
            <person name="Beynon J.L."/>
            <person name="Chapman J."/>
            <person name="Damasceno C.M."/>
            <person name="Dorrance A.E."/>
            <person name="Dou D."/>
            <person name="Dickerman A.W."/>
            <person name="Dubchak I.L."/>
            <person name="Garbelotto M."/>
            <person name="Gijzen M."/>
            <person name="Gordon S.G."/>
            <person name="Govers F."/>
            <person name="Grunwald N.J."/>
            <person name="Huang W."/>
            <person name="Ivors K.L."/>
            <person name="Jones R.W."/>
            <person name="Kamoun S."/>
            <person name="Krampis K."/>
            <person name="Lamour K.H."/>
            <person name="Lee M.K."/>
            <person name="McDonald W.H."/>
            <person name="Medina M."/>
            <person name="Meijer H.J."/>
            <person name="Nordberg E.K."/>
            <person name="Maclean D.J."/>
            <person name="Ospina-Giraldo M.D."/>
            <person name="Morris P.F."/>
            <person name="Phuntumart V."/>
            <person name="Putnam N.H."/>
            <person name="Rash S."/>
            <person name="Rose J.K."/>
            <person name="Sakihama Y."/>
            <person name="Salamov A.A."/>
            <person name="Savidor A."/>
            <person name="Scheuring C.F."/>
            <person name="Smith B.M."/>
            <person name="Sobral B.W."/>
            <person name="Terry A."/>
            <person name="Torto-Alalibo T.A."/>
            <person name="Win J."/>
            <person name="Xu Z."/>
            <person name="Zhang H."/>
            <person name="Grigoriev I.V."/>
            <person name="Rokhsar D.S."/>
            <person name="Boore J.L."/>
        </authorList>
    </citation>
    <scope>NUCLEOTIDE SEQUENCE [LARGE SCALE GENOMIC DNA]</scope>
    <source>
        <strain evidence="1 2">P6497</strain>
    </source>
</reference>
<dbReference type="GeneID" id="20658589"/>
<evidence type="ECO:0008006" key="3">
    <source>
        <dbReference type="Google" id="ProtNLM"/>
    </source>
</evidence>
<feature type="non-terminal residue" evidence="1">
    <location>
        <position position="1"/>
    </location>
</feature>
<proteinExistence type="predicted"/>
<dbReference type="InterPro" id="IPR052050">
    <property type="entry name" value="SecEffector_AnkRepeat"/>
</dbReference>
<evidence type="ECO:0000313" key="1">
    <source>
        <dbReference type="EMBL" id="EGZ14900.1"/>
    </source>
</evidence>
<accession>G4ZKY2</accession>
<organism evidence="1 2">
    <name type="scientific">Phytophthora sojae (strain P6497)</name>
    <name type="common">Soybean stem and root rot agent</name>
    <name type="synonym">Phytophthora megasperma f. sp. glycines</name>
    <dbReference type="NCBI Taxonomy" id="1094619"/>
    <lineage>
        <taxon>Eukaryota</taxon>
        <taxon>Sar</taxon>
        <taxon>Stramenopiles</taxon>
        <taxon>Oomycota</taxon>
        <taxon>Peronosporomycetes</taxon>
        <taxon>Peronosporales</taxon>
        <taxon>Peronosporaceae</taxon>
        <taxon>Phytophthora</taxon>
    </lineage>
</organism>
<protein>
    <recommendedName>
        <fullName evidence="3">Ankyrin repeat protein</fullName>
    </recommendedName>
</protein>
<dbReference type="Proteomes" id="UP000002640">
    <property type="component" value="Unassembled WGS sequence"/>
</dbReference>
<dbReference type="AlphaFoldDB" id="G4ZKY2"/>
<dbReference type="SMR" id="G4ZKY2"/>
<dbReference type="PANTHER" id="PTHR46586:SF3">
    <property type="entry name" value="ANKYRIN REPEAT-CONTAINING PROTEIN"/>
    <property type="match status" value="1"/>
</dbReference>
<evidence type="ECO:0000313" key="2">
    <source>
        <dbReference type="Proteomes" id="UP000002640"/>
    </source>
</evidence>
<name>G4ZKY2_PHYSP</name>
<dbReference type="RefSeq" id="XP_009528649.1">
    <property type="nucleotide sequence ID" value="XM_009530354.1"/>
</dbReference>
<dbReference type="InParanoid" id="G4ZKY2"/>